<dbReference type="SUPFAM" id="SSF53800">
    <property type="entry name" value="Chelatase"/>
    <property type="match status" value="2"/>
</dbReference>
<dbReference type="GO" id="GO:0046872">
    <property type="term" value="F:metal ion binding"/>
    <property type="evidence" value="ECO:0007669"/>
    <property type="project" value="UniProtKB-KW"/>
</dbReference>
<proteinExistence type="predicted"/>
<dbReference type="Gene3D" id="3.40.50.1400">
    <property type="match status" value="2"/>
</dbReference>
<dbReference type="EMBL" id="JAMQOM010000002">
    <property type="protein sequence ID" value="MDS0220570.1"/>
    <property type="molecule type" value="Genomic_DNA"/>
</dbReference>
<organism evidence="4 5">
    <name type="scientific">Haloarcula terrestris</name>
    <dbReference type="NCBI Taxonomy" id="2950533"/>
    <lineage>
        <taxon>Archaea</taxon>
        <taxon>Methanobacteriati</taxon>
        <taxon>Methanobacteriota</taxon>
        <taxon>Stenosarchaea group</taxon>
        <taxon>Halobacteria</taxon>
        <taxon>Halobacteriales</taxon>
        <taxon>Haloarculaceae</taxon>
        <taxon>Haloarcula</taxon>
    </lineage>
</organism>
<evidence type="ECO:0000313" key="4">
    <source>
        <dbReference type="EMBL" id="MDS0220570.1"/>
    </source>
</evidence>
<evidence type="ECO:0000256" key="2">
    <source>
        <dbReference type="ARBA" id="ARBA00023239"/>
    </source>
</evidence>
<gene>
    <name evidence="4" type="ORF">NDI54_04300</name>
</gene>
<dbReference type="Proteomes" id="UP001253439">
    <property type="component" value="Unassembled WGS sequence"/>
</dbReference>
<dbReference type="Pfam" id="PF01903">
    <property type="entry name" value="CbiX"/>
    <property type="match status" value="1"/>
</dbReference>
<sequence>MPTGTLLLIGRQTAESLQPIQTHAARLRDRNVADTVRVETYDETWDESVGGNAPEDGDELVLAVPLTIAYTNETRHVIPSIARRWGETVSLCTPIGHSPALTEIIAERADERVARPEETSLLLVGLGSGSLSDQRRTVEYHERRLRDRTAYDEVRSCYVLQDPVVECARYNVSNEAVVAVPMFVAPSPVTKTTIPEKLDIDRSGIDYADPIGTHERLTDAIQADVARHSALDQSADDGGGSDRVSCPPAVRARPVVTDGQGPSE</sequence>
<evidence type="ECO:0000256" key="3">
    <source>
        <dbReference type="SAM" id="MobiDB-lite"/>
    </source>
</evidence>
<keyword evidence="5" id="KW-1185">Reference proteome</keyword>
<keyword evidence="2" id="KW-0456">Lyase</keyword>
<accession>A0AAE4EUS5</accession>
<reference evidence="4 5" key="1">
    <citation type="submission" date="2022-06" db="EMBL/GenBank/DDBJ databases">
        <title>Haloarcula sp. a new haloarchaeum isolate from saline soil.</title>
        <authorList>
            <person name="Strakova D."/>
            <person name="Galisteo C."/>
            <person name="Sanchez-Porro C."/>
            <person name="Ventosa A."/>
        </authorList>
    </citation>
    <scope>NUCLEOTIDE SEQUENCE [LARGE SCALE GENOMIC DNA]</scope>
    <source>
        <strain evidence="4 5">S1AR25-5A</strain>
    </source>
</reference>
<dbReference type="AlphaFoldDB" id="A0AAE4EUS5"/>
<protein>
    <submittedName>
        <fullName evidence="4">Sirohydrochlorin chelatase</fullName>
    </submittedName>
</protein>
<dbReference type="InterPro" id="IPR002762">
    <property type="entry name" value="CbiX-like"/>
</dbReference>
<evidence type="ECO:0000313" key="5">
    <source>
        <dbReference type="Proteomes" id="UP001253439"/>
    </source>
</evidence>
<name>A0AAE4EUS5_9EURY</name>
<evidence type="ECO:0000256" key="1">
    <source>
        <dbReference type="ARBA" id="ARBA00022723"/>
    </source>
</evidence>
<keyword evidence="1" id="KW-0479">Metal-binding</keyword>
<feature type="region of interest" description="Disordered" evidence="3">
    <location>
        <begin position="228"/>
        <end position="264"/>
    </location>
</feature>
<dbReference type="RefSeq" id="WP_310895250.1">
    <property type="nucleotide sequence ID" value="NZ_JAMQOM010000002.1"/>
</dbReference>
<comment type="caution">
    <text evidence="4">The sequence shown here is derived from an EMBL/GenBank/DDBJ whole genome shotgun (WGS) entry which is preliminary data.</text>
</comment>
<dbReference type="GO" id="GO:0016829">
    <property type="term" value="F:lyase activity"/>
    <property type="evidence" value="ECO:0007669"/>
    <property type="project" value="UniProtKB-KW"/>
</dbReference>